<reference evidence="4" key="1">
    <citation type="journal article" date="2019" name="Int. J. Syst. Evol. Microbiol.">
        <title>The Global Catalogue of Microorganisms (GCM) 10K type strain sequencing project: providing services to taxonomists for standard genome sequencing and annotation.</title>
        <authorList>
            <consortium name="The Broad Institute Genomics Platform"/>
            <consortium name="The Broad Institute Genome Sequencing Center for Infectious Disease"/>
            <person name="Wu L."/>
            <person name="Ma J."/>
        </authorList>
    </citation>
    <scope>NUCLEOTIDE SEQUENCE [LARGE SCALE GENOMIC DNA]</scope>
    <source>
        <strain evidence="4">KCTC 42087</strain>
    </source>
</reference>
<gene>
    <name evidence="3" type="primary">drmB</name>
    <name evidence="3" type="ORF">ACFPZN_43855</name>
</gene>
<dbReference type="InterPro" id="IPR047721">
    <property type="entry name" value="DrmB"/>
</dbReference>
<evidence type="ECO:0000256" key="1">
    <source>
        <dbReference type="SAM" id="MobiDB-lite"/>
    </source>
</evidence>
<sequence length="615" mass="68958">MTMPAPQPMRVGELRPNQLLHTYGVGAVADLPNLSVVVAGLDDWDLAKTTIVREDRLLAAIRRELGPQVETLRTPPYIPETSDPFAEWTRVGVPVRLFPRWLRCSDLRCNRLAPVESSMFELLPHSFSPERIRYVHGCRGRGGSRPTVVPARFVLACEGGHLDDFPWLYYVHGGRVPQEGEHVLRLLERGTTGEAANVYVECSCGRNVRRSMAQAFGLDAWRNLPACRGRNPHLAGFSECGARTRTLGLGATNGWFAMQLQAFTLPRADDEIAQKVAENWAQLNLLASLSREQATALLPSFACWPELESYDIDKVWRAIVRRAEEGEDDGDDDDQDLDTPEWEALTRPDPVELPDFTIRKEPVPSEARPWLSEVVLASRLRRVSALYGFTRIDAPEWDVQATDSGRRVPLSREAPTWVPCAETRGEGILLRFDEQRLRDWEESEPVRLRARMLRPAHNDWRSQRQLPPGQWPGMRYLLLHTFAHALIREFALESGYNASGIAERIYARGGDRPMAGILLYTSAPDSEGTLGGLVSLGRRDRLGTLIRQALEAARLCSSDPLCAQHDPRVHGRLYGAACHACLFAAETSCERGNHYLDRALLVDTVTDPDIGFLAR</sequence>
<evidence type="ECO:0000313" key="3">
    <source>
        <dbReference type="EMBL" id="MFC5752591.1"/>
    </source>
</evidence>
<feature type="domain" description="MrfA-like Zn-binding" evidence="2">
    <location>
        <begin position="482"/>
        <end position="582"/>
    </location>
</feature>
<dbReference type="NCBIfam" id="NF038324">
    <property type="entry name" value="DrmB_fam"/>
    <property type="match status" value="1"/>
</dbReference>
<protein>
    <submittedName>
        <fullName evidence="3">DrmB family protein</fullName>
    </submittedName>
</protein>
<keyword evidence="4" id="KW-1185">Reference proteome</keyword>
<proteinExistence type="predicted"/>
<evidence type="ECO:0000313" key="4">
    <source>
        <dbReference type="Proteomes" id="UP001596074"/>
    </source>
</evidence>
<accession>A0ABW1ADI6</accession>
<comment type="caution">
    <text evidence="3">The sequence shown here is derived from an EMBL/GenBank/DDBJ whole genome shotgun (WGS) entry which is preliminary data.</text>
</comment>
<dbReference type="InterPro" id="IPR018973">
    <property type="entry name" value="MZB"/>
</dbReference>
<feature type="compositionally biased region" description="Acidic residues" evidence="1">
    <location>
        <begin position="325"/>
        <end position="341"/>
    </location>
</feature>
<dbReference type="Pfam" id="PF09369">
    <property type="entry name" value="MZB"/>
    <property type="match status" value="1"/>
</dbReference>
<dbReference type="RefSeq" id="WP_378288728.1">
    <property type="nucleotide sequence ID" value="NZ_JBHSON010000091.1"/>
</dbReference>
<dbReference type="EMBL" id="JBHSON010000091">
    <property type="protein sequence ID" value="MFC5752591.1"/>
    <property type="molecule type" value="Genomic_DNA"/>
</dbReference>
<dbReference type="Proteomes" id="UP001596074">
    <property type="component" value="Unassembled WGS sequence"/>
</dbReference>
<feature type="region of interest" description="Disordered" evidence="1">
    <location>
        <begin position="325"/>
        <end position="344"/>
    </location>
</feature>
<name>A0ABW1ADI6_9ACTN</name>
<evidence type="ECO:0000259" key="2">
    <source>
        <dbReference type="Pfam" id="PF09369"/>
    </source>
</evidence>
<organism evidence="3 4">
    <name type="scientific">Actinomadura rugatobispora</name>
    <dbReference type="NCBI Taxonomy" id="1994"/>
    <lineage>
        <taxon>Bacteria</taxon>
        <taxon>Bacillati</taxon>
        <taxon>Actinomycetota</taxon>
        <taxon>Actinomycetes</taxon>
        <taxon>Streptosporangiales</taxon>
        <taxon>Thermomonosporaceae</taxon>
        <taxon>Actinomadura</taxon>
    </lineage>
</organism>